<evidence type="ECO:0000313" key="2">
    <source>
        <dbReference type="EMBL" id="CAB4933684.1"/>
    </source>
</evidence>
<sequence length="139" mass="14928">MRAQKLSKAFTNFRQGRAGFPATKRKAQTASVKFSCTSFSLAGRHHVRLSRVGLVKAFESMRKLARRVENGSARVVTATVRRRSAAEGSMLPVANGDAGPCNWARHPPAIRFQARSGGPPGSGRGHGWATAPIMTSRVG</sequence>
<accession>A0A6J7ITS6</accession>
<gene>
    <name evidence="2" type="ORF">UFOPK3720_00846</name>
</gene>
<reference evidence="2" key="1">
    <citation type="submission" date="2020-05" db="EMBL/GenBank/DDBJ databases">
        <authorList>
            <person name="Chiriac C."/>
            <person name="Salcher M."/>
            <person name="Ghai R."/>
            <person name="Kavagutti S V."/>
        </authorList>
    </citation>
    <scope>NUCLEOTIDE SEQUENCE</scope>
</reference>
<dbReference type="EMBL" id="CAFBNB010000145">
    <property type="protein sequence ID" value="CAB4933684.1"/>
    <property type="molecule type" value="Genomic_DNA"/>
</dbReference>
<dbReference type="AlphaFoldDB" id="A0A6J7ITS6"/>
<protein>
    <submittedName>
        <fullName evidence="2">Unannotated protein</fullName>
    </submittedName>
</protein>
<organism evidence="2">
    <name type="scientific">freshwater metagenome</name>
    <dbReference type="NCBI Taxonomy" id="449393"/>
    <lineage>
        <taxon>unclassified sequences</taxon>
        <taxon>metagenomes</taxon>
        <taxon>ecological metagenomes</taxon>
    </lineage>
</organism>
<name>A0A6J7ITS6_9ZZZZ</name>
<feature type="region of interest" description="Disordered" evidence="1">
    <location>
        <begin position="117"/>
        <end position="139"/>
    </location>
</feature>
<proteinExistence type="predicted"/>
<evidence type="ECO:0000256" key="1">
    <source>
        <dbReference type="SAM" id="MobiDB-lite"/>
    </source>
</evidence>